<evidence type="ECO:0000313" key="2">
    <source>
        <dbReference type="Proteomes" id="UP000492821"/>
    </source>
</evidence>
<evidence type="ECO:0000256" key="1">
    <source>
        <dbReference type="SAM" id="SignalP"/>
    </source>
</evidence>
<feature type="chain" id="PRO_5028916352" evidence="1">
    <location>
        <begin position="17"/>
        <end position="66"/>
    </location>
</feature>
<evidence type="ECO:0000313" key="3">
    <source>
        <dbReference type="WBParaSite" id="Pan_g18919.t1"/>
    </source>
</evidence>
<organism evidence="2 3">
    <name type="scientific">Panagrellus redivivus</name>
    <name type="common">Microworm</name>
    <dbReference type="NCBI Taxonomy" id="6233"/>
    <lineage>
        <taxon>Eukaryota</taxon>
        <taxon>Metazoa</taxon>
        <taxon>Ecdysozoa</taxon>
        <taxon>Nematoda</taxon>
        <taxon>Chromadorea</taxon>
        <taxon>Rhabditida</taxon>
        <taxon>Tylenchina</taxon>
        <taxon>Panagrolaimomorpha</taxon>
        <taxon>Panagrolaimoidea</taxon>
        <taxon>Panagrolaimidae</taxon>
        <taxon>Panagrellus</taxon>
    </lineage>
</organism>
<feature type="signal peptide" evidence="1">
    <location>
        <begin position="1"/>
        <end position="16"/>
    </location>
</feature>
<name>A0A7E4VBS5_PANRE</name>
<sequence length="66" mass="7326">MLSSFAIIIASGCVLAKKDIDSFVIEGIPASLEVCRVFKQMALSIVSIGWQERPLRVDRYLTLTKP</sequence>
<dbReference type="Proteomes" id="UP000492821">
    <property type="component" value="Unassembled WGS sequence"/>
</dbReference>
<dbReference type="AlphaFoldDB" id="A0A7E4VBS5"/>
<reference evidence="3" key="2">
    <citation type="submission" date="2020-10" db="UniProtKB">
        <authorList>
            <consortium name="WormBaseParasite"/>
        </authorList>
    </citation>
    <scope>IDENTIFICATION</scope>
</reference>
<reference evidence="2" key="1">
    <citation type="journal article" date="2013" name="Genetics">
        <title>The draft genome and transcriptome of Panagrellus redivivus are shaped by the harsh demands of a free-living lifestyle.</title>
        <authorList>
            <person name="Srinivasan J."/>
            <person name="Dillman A.R."/>
            <person name="Macchietto M.G."/>
            <person name="Heikkinen L."/>
            <person name="Lakso M."/>
            <person name="Fracchia K.M."/>
            <person name="Antoshechkin I."/>
            <person name="Mortazavi A."/>
            <person name="Wong G."/>
            <person name="Sternberg P.W."/>
        </authorList>
    </citation>
    <scope>NUCLEOTIDE SEQUENCE [LARGE SCALE GENOMIC DNA]</scope>
    <source>
        <strain evidence="2">MT8872</strain>
    </source>
</reference>
<accession>A0A7E4VBS5</accession>
<keyword evidence="2" id="KW-1185">Reference proteome</keyword>
<protein>
    <submittedName>
        <fullName evidence="3">Transcriptional regulator</fullName>
    </submittedName>
</protein>
<dbReference type="WBParaSite" id="Pan_g18919.t1">
    <property type="protein sequence ID" value="Pan_g18919.t1"/>
    <property type="gene ID" value="Pan_g18919"/>
</dbReference>
<keyword evidence="1" id="KW-0732">Signal</keyword>
<proteinExistence type="predicted"/>